<evidence type="ECO:0000313" key="1">
    <source>
        <dbReference type="EMBL" id="CCQ35775.1"/>
    </source>
</evidence>
<proteinExistence type="predicted"/>
<evidence type="ECO:0000313" key="2">
    <source>
        <dbReference type="Proteomes" id="UP000011867"/>
    </source>
</evidence>
<accession>M1XP48</accession>
<name>M1XP48_NATM8</name>
<dbReference type="RefSeq" id="WP_015408618.1">
    <property type="nucleotide sequence ID" value="NC_020388.1"/>
</dbReference>
<dbReference type="KEGG" id="nmo:Nmlp_1576"/>
<keyword evidence="2" id="KW-1185">Reference proteome</keyword>
<dbReference type="HOGENOM" id="CLU_659912_0_0_2"/>
<dbReference type="AlphaFoldDB" id="M1XP48"/>
<dbReference type="EMBL" id="HF582854">
    <property type="protein sequence ID" value="CCQ35775.1"/>
    <property type="molecule type" value="Genomic_DNA"/>
</dbReference>
<dbReference type="GeneID" id="14652797"/>
<organism evidence="1 2">
    <name type="scientific">Natronomonas moolapensis (strain DSM 18674 / CECT 7526 / JCM 14361 / 8.8.11)</name>
    <dbReference type="NCBI Taxonomy" id="268739"/>
    <lineage>
        <taxon>Archaea</taxon>
        <taxon>Methanobacteriati</taxon>
        <taxon>Methanobacteriota</taxon>
        <taxon>Stenosarchaea group</taxon>
        <taxon>Halobacteria</taxon>
        <taxon>Halobacteriales</taxon>
        <taxon>Natronomonadaceae</taxon>
        <taxon>Natronomonas</taxon>
    </lineage>
</organism>
<gene>
    <name evidence="1" type="ordered locus">Nmlp_1576</name>
</gene>
<reference evidence="1 2" key="1">
    <citation type="journal article" date="2013" name="Genome Announc.">
        <title>Genome of the haloarchaeon Natronomonas moolapensis, a neutrophilic member of a previously haloalkaliphilic genus.</title>
        <authorList>
            <person name="Dyall-Smith M.L."/>
            <person name="Pfeiffer F."/>
            <person name="Oberwinkler T."/>
            <person name="Klee K."/>
            <person name="Rampp M."/>
            <person name="Palm P."/>
            <person name="Gross K."/>
            <person name="Schuster S.C."/>
            <person name="Oesterhelt D."/>
        </authorList>
    </citation>
    <scope>NUCLEOTIDE SEQUENCE [LARGE SCALE GENOMIC DNA]</scope>
    <source>
        <strain evidence="2">DSM 18674 / JCM 14361 / 8.8.11</strain>
    </source>
</reference>
<dbReference type="eggNOG" id="arCOG08160">
    <property type="taxonomic scope" value="Archaea"/>
</dbReference>
<dbReference type="STRING" id="268739.Nmlp_1576"/>
<dbReference type="OrthoDB" id="226348at2157"/>
<protein>
    <submittedName>
        <fullName evidence="1">Uncharacterized protein</fullName>
    </submittedName>
</protein>
<sequence>MATASLPEPTVLAHAKERLFDSSDGADTYAVCDTQFAAEAWLSGRPIPEAVRERLAPFNHVRVGSGYPDLVGAGVPDADLLAVERLGDRPPLVAVEAKGHTDDGTVDVERGIVQAHDRLGGANVAYVAAPAESISPSARTLAGELNVGVLGVAADGQVEPIERPRVVGHRSDDDATAIRFQASARGVTDDSFGLNHPKNYLGYPIALADPGDTGAAMESHVVGAVGDARRGAAALGLIEERPHRTDLAPLGEEVVRFSLSRYGSTGAALEALGEFRRSRSCFYELAPEWGLLARRVVWTYPATRLLVAELQAMFDEGIESPSLVELVEWLFVQHSTFAIELFVRGTGDARGRVLGGSGELRTDALEDGDVYHAPTVFQLKAMLYHAGVVTERGAEPTRLDPTTDRWALREPVVVSKNGGCGAGGATDRG</sequence>
<dbReference type="Proteomes" id="UP000011867">
    <property type="component" value="Chromosome"/>
</dbReference>